<feature type="region of interest" description="Disordered" evidence="1">
    <location>
        <begin position="37"/>
        <end position="60"/>
    </location>
</feature>
<gene>
    <name evidence="2" type="ORF">SAMN02745887_01911</name>
</gene>
<accession>A0A1K2HHJ6</accession>
<sequence>MVVARDEETFDLYESNAYGKDKLNKVSFLPEMNVPSFPTGKSSQSLKRTQHSHTKVGMSTEGLQEQLSAIHASIKDKPGFKRWERYHMPPDEPGSKCLVQQWL</sequence>
<dbReference type="EMBL" id="FPKR01000006">
    <property type="protein sequence ID" value="SFZ76187.1"/>
    <property type="molecule type" value="Genomic_DNA"/>
</dbReference>
<evidence type="ECO:0000313" key="3">
    <source>
        <dbReference type="Proteomes" id="UP000186513"/>
    </source>
</evidence>
<evidence type="ECO:0000313" key="2">
    <source>
        <dbReference type="EMBL" id="SFZ76187.1"/>
    </source>
</evidence>
<proteinExistence type="predicted"/>
<reference evidence="2 3" key="1">
    <citation type="submission" date="2016-11" db="EMBL/GenBank/DDBJ databases">
        <authorList>
            <person name="Jaros S."/>
            <person name="Januszkiewicz K."/>
            <person name="Wedrychowicz H."/>
        </authorList>
    </citation>
    <scope>NUCLEOTIDE SEQUENCE [LARGE SCALE GENOMIC DNA]</scope>
    <source>
        <strain evidence="2 3">DSM 18899</strain>
    </source>
</reference>
<keyword evidence="3" id="KW-1185">Reference proteome</keyword>
<protein>
    <submittedName>
        <fullName evidence="2">Uncharacterized protein</fullName>
    </submittedName>
</protein>
<dbReference type="STRING" id="1121279.SAMN02745887_01911"/>
<name>A0A1K2HHJ6_9NEIS</name>
<dbReference type="AlphaFoldDB" id="A0A1K2HHJ6"/>
<evidence type="ECO:0000256" key="1">
    <source>
        <dbReference type="SAM" id="MobiDB-lite"/>
    </source>
</evidence>
<dbReference type="Proteomes" id="UP000186513">
    <property type="component" value="Unassembled WGS sequence"/>
</dbReference>
<organism evidence="2 3">
    <name type="scientific">Chitinimonas taiwanensis DSM 18899</name>
    <dbReference type="NCBI Taxonomy" id="1121279"/>
    <lineage>
        <taxon>Bacteria</taxon>
        <taxon>Pseudomonadati</taxon>
        <taxon>Pseudomonadota</taxon>
        <taxon>Betaproteobacteria</taxon>
        <taxon>Neisseriales</taxon>
        <taxon>Chitinibacteraceae</taxon>
        <taxon>Chitinimonas</taxon>
    </lineage>
</organism>